<reference evidence="2" key="1">
    <citation type="journal article" date="2020" name="bioRxiv">
        <title>Chromosome-level reference genome of the European wasp spider Argiope bruennichi: a resource for studies on range expansion and evolutionary adaptation.</title>
        <authorList>
            <person name="Sheffer M.M."/>
            <person name="Hoppe A."/>
            <person name="Krehenwinkel H."/>
            <person name="Uhl G."/>
            <person name="Kuss A.W."/>
            <person name="Jensen L."/>
            <person name="Jensen C."/>
            <person name="Gillespie R.G."/>
            <person name="Hoff K.J."/>
            <person name="Prost S."/>
        </authorList>
    </citation>
    <scope>NUCLEOTIDE SEQUENCE</scope>
</reference>
<feature type="region of interest" description="Disordered" evidence="1">
    <location>
        <begin position="1"/>
        <end position="32"/>
    </location>
</feature>
<reference evidence="2" key="2">
    <citation type="submission" date="2020-06" db="EMBL/GenBank/DDBJ databases">
        <authorList>
            <person name="Sheffer M."/>
        </authorList>
    </citation>
    <scope>NUCLEOTIDE SEQUENCE</scope>
</reference>
<organism evidence="2 3">
    <name type="scientific">Argiope bruennichi</name>
    <name type="common">Wasp spider</name>
    <name type="synonym">Aranea bruennichi</name>
    <dbReference type="NCBI Taxonomy" id="94029"/>
    <lineage>
        <taxon>Eukaryota</taxon>
        <taxon>Metazoa</taxon>
        <taxon>Ecdysozoa</taxon>
        <taxon>Arthropoda</taxon>
        <taxon>Chelicerata</taxon>
        <taxon>Arachnida</taxon>
        <taxon>Araneae</taxon>
        <taxon>Araneomorphae</taxon>
        <taxon>Entelegynae</taxon>
        <taxon>Araneoidea</taxon>
        <taxon>Araneidae</taxon>
        <taxon>Argiope</taxon>
    </lineage>
</organism>
<gene>
    <name evidence="2" type="ORF">HNY73_012015</name>
</gene>
<comment type="caution">
    <text evidence="2">The sequence shown here is derived from an EMBL/GenBank/DDBJ whole genome shotgun (WGS) entry which is preliminary data.</text>
</comment>
<evidence type="ECO:0000313" key="2">
    <source>
        <dbReference type="EMBL" id="KAF8781638.1"/>
    </source>
</evidence>
<dbReference type="Proteomes" id="UP000807504">
    <property type="component" value="Unassembled WGS sequence"/>
</dbReference>
<dbReference type="EMBL" id="JABXBU010001863">
    <property type="protein sequence ID" value="KAF8781638.1"/>
    <property type="molecule type" value="Genomic_DNA"/>
</dbReference>
<name>A0A8T0EYC7_ARGBR</name>
<dbReference type="AlphaFoldDB" id="A0A8T0EYC7"/>
<sequence>MTRRMTRNREEEQDDKVQAGNSGTFTGLRRMKQEGNKRKVFVDSLEGWSSGRRFGSGHEEKEILSAGNGPGERLYPLLSSLNSNKSKLGYSRSLQAKAMEWWHSTLFQILCHPSQSVIHDHFMPCQWSGGSPLYSMFYPIRLNRSFTITSSQGNGVVALYSISDFMPPVSVSHPRSLHAMPMEWWESTLLHVLSHPFESIIHNHSMPSEWSGGTPL</sequence>
<protein>
    <submittedName>
        <fullName evidence="2">Uncharacterized protein</fullName>
    </submittedName>
</protein>
<proteinExistence type="predicted"/>
<evidence type="ECO:0000256" key="1">
    <source>
        <dbReference type="SAM" id="MobiDB-lite"/>
    </source>
</evidence>
<keyword evidence="3" id="KW-1185">Reference proteome</keyword>
<evidence type="ECO:0000313" key="3">
    <source>
        <dbReference type="Proteomes" id="UP000807504"/>
    </source>
</evidence>
<accession>A0A8T0EYC7</accession>